<dbReference type="Proteomes" id="UP000019150">
    <property type="component" value="Chromosome"/>
</dbReference>
<keyword evidence="1" id="KW-0812">Transmembrane</keyword>
<reference evidence="2 3" key="1">
    <citation type="journal article" date="2014" name="Appl. Environ. Microbiol.">
        <title>Insights into the Microbial Degradation of Rubber and Gutta-Percha by Analysis of the Complete Genome of Nocardia nova SH22a.</title>
        <authorList>
            <person name="Luo Q."/>
            <person name="Hiessl S."/>
            <person name="Poehlein A."/>
            <person name="Daniel R."/>
            <person name="Steinbuchel A."/>
        </authorList>
    </citation>
    <scope>NUCLEOTIDE SEQUENCE [LARGE SCALE GENOMIC DNA]</scope>
    <source>
        <strain evidence="2">SH22a</strain>
    </source>
</reference>
<evidence type="ECO:0000313" key="2">
    <source>
        <dbReference type="EMBL" id="AHH16799.1"/>
    </source>
</evidence>
<dbReference type="KEGG" id="nno:NONO_c19990"/>
<dbReference type="HOGENOM" id="CLU_2524219_0_0_11"/>
<accession>W5TC86</accession>
<proteinExistence type="predicted"/>
<name>W5TC86_9NOCA</name>
<organism evidence="2 3">
    <name type="scientific">Nocardia nova SH22a</name>
    <dbReference type="NCBI Taxonomy" id="1415166"/>
    <lineage>
        <taxon>Bacteria</taxon>
        <taxon>Bacillati</taxon>
        <taxon>Actinomycetota</taxon>
        <taxon>Actinomycetes</taxon>
        <taxon>Mycobacteriales</taxon>
        <taxon>Nocardiaceae</taxon>
        <taxon>Nocardia</taxon>
    </lineage>
</organism>
<keyword evidence="1" id="KW-0472">Membrane</keyword>
<evidence type="ECO:0000256" key="1">
    <source>
        <dbReference type="SAM" id="Phobius"/>
    </source>
</evidence>
<evidence type="ECO:0000313" key="3">
    <source>
        <dbReference type="Proteomes" id="UP000019150"/>
    </source>
</evidence>
<dbReference type="EMBL" id="CP006850">
    <property type="protein sequence ID" value="AHH16799.1"/>
    <property type="molecule type" value="Genomic_DNA"/>
</dbReference>
<feature type="transmembrane region" description="Helical" evidence="1">
    <location>
        <begin position="16"/>
        <end position="42"/>
    </location>
</feature>
<dbReference type="AlphaFoldDB" id="W5TC86"/>
<keyword evidence="3" id="KW-1185">Reference proteome</keyword>
<gene>
    <name evidence="2" type="ORF">NONO_c19990</name>
</gene>
<protein>
    <submittedName>
        <fullName evidence="2">Uncharacterized protein</fullName>
    </submittedName>
</protein>
<keyword evidence="1" id="KW-1133">Transmembrane helix</keyword>
<sequence length="84" mass="9140">MRGPDRPFDIERTGSFVVALLVGIGFVSLIVISMYAVVVAVWSARLRSRYATPARRASSRARLVAKTVVSQSFGPERAAADAMR</sequence>
<dbReference type="PATRIC" id="fig|1415166.3.peg.2030"/>
<dbReference type="STRING" id="1415166.NONO_c19990"/>